<evidence type="ECO:0000313" key="2">
    <source>
        <dbReference type="Proteomes" id="UP000499080"/>
    </source>
</evidence>
<keyword evidence="2" id="KW-1185">Reference proteome</keyword>
<accession>A0A4Y2A4J5</accession>
<dbReference type="EMBL" id="BGPR01000005">
    <property type="protein sequence ID" value="GBL74633.1"/>
    <property type="molecule type" value="Genomic_DNA"/>
</dbReference>
<dbReference type="OrthoDB" id="6617542at2759"/>
<dbReference type="Proteomes" id="UP000499080">
    <property type="component" value="Unassembled WGS sequence"/>
</dbReference>
<evidence type="ECO:0000313" key="1">
    <source>
        <dbReference type="EMBL" id="GBL74633.1"/>
    </source>
</evidence>
<proteinExistence type="predicted"/>
<gene>
    <name evidence="1" type="ORF">AVEN_235530_1</name>
</gene>
<protein>
    <submittedName>
        <fullName evidence="1">Uncharacterized protein</fullName>
    </submittedName>
</protein>
<comment type="caution">
    <text evidence="1">The sequence shown here is derived from an EMBL/GenBank/DDBJ whole genome shotgun (WGS) entry which is preliminary data.</text>
</comment>
<reference evidence="1 2" key="1">
    <citation type="journal article" date="2019" name="Sci. Rep.">
        <title>Orb-weaving spider Araneus ventricosus genome elucidates the spidroin gene catalogue.</title>
        <authorList>
            <person name="Kono N."/>
            <person name="Nakamura H."/>
            <person name="Ohtoshi R."/>
            <person name="Moran D.A.P."/>
            <person name="Shinohara A."/>
            <person name="Yoshida Y."/>
            <person name="Fujiwara M."/>
            <person name="Mori M."/>
            <person name="Tomita M."/>
            <person name="Arakawa K."/>
        </authorList>
    </citation>
    <scope>NUCLEOTIDE SEQUENCE [LARGE SCALE GENOMIC DNA]</scope>
</reference>
<sequence>MFAEFLTKHLGVNLLASSWNRTSADMIRNDYCVTLDEKLPIVIEPPEGMLKEEYEQRMSIDGDTPVAVTLTDLEISQAISKIKR</sequence>
<name>A0A4Y2A4J5_ARAVE</name>
<organism evidence="1 2">
    <name type="scientific">Araneus ventricosus</name>
    <name type="common">Orbweaver spider</name>
    <name type="synonym">Epeira ventricosa</name>
    <dbReference type="NCBI Taxonomy" id="182803"/>
    <lineage>
        <taxon>Eukaryota</taxon>
        <taxon>Metazoa</taxon>
        <taxon>Ecdysozoa</taxon>
        <taxon>Arthropoda</taxon>
        <taxon>Chelicerata</taxon>
        <taxon>Arachnida</taxon>
        <taxon>Araneae</taxon>
        <taxon>Araneomorphae</taxon>
        <taxon>Entelegynae</taxon>
        <taxon>Araneoidea</taxon>
        <taxon>Araneidae</taxon>
        <taxon>Araneus</taxon>
    </lineage>
</organism>
<dbReference type="AlphaFoldDB" id="A0A4Y2A4J5"/>